<reference evidence="5 6" key="1">
    <citation type="submission" date="2019-06" db="EMBL/GenBank/DDBJ databases">
        <title>Whole genome sequence for Rhodospirillaceae sp. R148.</title>
        <authorList>
            <person name="Wang G."/>
        </authorList>
    </citation>
    <scope>NUCLEOTIDE SEQUENCE [LARGE SCALE GENOMIC DNA]</scope>
    <source>
        <strain evidence="5 6">R148</strain>
    </source>
</reference>
<dbReference type="PANTHER" id="PTHR30204">
    <property type="entry name" value="REDOX-CYCLING DRUG-SENSING TRANSCRIPTIONAL ACTIVATOR SOXR"/>
    <property type="match status" value="1"/>
</dbReference>
<dbReference type="GO" id="GO:0003677">
    <property type="term" value="F:DNA binding"/>
    <property type="evidence" value="ECO:0007669"/>
    <property type="project" value="UniProtKB-KW"/>
</dbReference>
<dbReference type="InterPro" id="IPR047057">
    <property type="entry name" value="MerR_fam"/>
</dbReference>
<dbReference type="Pfam" id="PF13411">
    <property type="entry name" value="MerR_1"/>
    <property type="match status" value="1"/>
</dbReference>
<accession>A0A545TLD4</accession>
<dbReference type="OrthoDB" id="9803659at2"/>
<keyword evidence="2" id="KW-0175">Coiled coil</keyword>
<name>A0A545TLD4_9PROT</name>
<feature type="coiled-coil region" evidence="2">
    <location>
        <begin position="72"/>
        <end position="106"/>
    </location>
</feature>
<evidence type="ECO:0000313" key="5">
    <source>
        <dbReference type="EMBL" id="TQV78006.1"/>
    </source>
</evidence>
<organism evidence="5 6">
    <name type="scientific">Denitrobaculum tricleocarpae</name>
    <dbReference type="NCBI Taxonomy" id="2591009"/>
    <lineage>
        <taxon>Bacteria</taxon>
        <taxon>Pseudomonadati</taxon>
        <taxon>Pseudomonadota</taxon>
        <taxon>Alphaproteobacteria</taxon>
        <taxon>Rhodospirillales</taxon>
        <taxon>Rhodospirillaceae</taxon>
        <taxon>Denitrobaculum</taxon>
    </lineage>
</organism>
<evidence type="ECO:0000256" key="1">
    <source>
        <dbReference type="ARBA" id="ARBA00023125"/>
    </source>
</evidence>
<gene>
    <name evidence="5" type="ORF">FKG95_20735</name>
</gene>
<evidence type="ECO:0000313" key="6">
    <source>
        <dbReference type="Proteomes" id="UP000315252"/>
    </source>
</evidence>
<protein>
    <submittedName>
        <fullName evidence="5">MerR family DNA-binding transcriptional regulator</fullName>
    </submittedName>
</protein>
<dbReference type="Proteomes" id="UP000315252">
    <property type="component" value="Unassembled WGS sequence"/>
</dbReference>
<dbReference type="PANTHER" id="PTHR30204:SF58">
    <property type="entry name" value="HTH-TYPE TRANSCRIPTIONAL REGULATOR YFMP"/>
    <property type="match status" value="1"/>
</dbReference>
<keyword evidence="6" id="KW-1185">Reference proteome</keyword>
<feature type="domain" description="HTH merR-type" evidence="4">
    <location>
        <begin position="4"/>
        <end position="71"/>
    </location>
</feature>
<dbReference type="InterPro" id="IPR009061">
    <property type="entry name" value="DNA-bd_dom_put_sf"/>
</dbReference>
<proteinExistence type="predicted"/>
<dbReference type="Gene3D" id="1.10.1660.10">
    <property type="match status" value="1"/>
</dbReference>
<dbReference type="PROSITE" id="PS50937">
    <property type="entry name" value="HTH_MERR_2"/>
    <property type="match status" value="1"/>
</dbReference>
<dbReference type="EMBL" id="VHSH01000007">
    <property type="protein sequence ID" value="TQV78006.1"/>
    <property type="molecule type" value="Genomic_DNA"/>
</dbReference>
<evidence type="ECO:0000259" key="4">
    <source>
        <dbReference type="PROSITE" id="PS50937"/>
    </source>
</evidence>
<comment type="caution">
    <text evidence="5">The sequence shown here is derived from an EMBL/GenBank/DDBJ whole genome shotgun (WGS) entry which is preliminary data.</text>
</comment>
<evidence type="ECO:0000256" key="3">
    <source>
        <dbReference type="SAM" id="MobiDB-lite"/>
    </source>
</evidence>
<dbReference type="GO" id="GO:0003700">
    <property type="term" value="F:DNA-binding transcription factor activity"/>
    <property type="evidence" value="ECO:0007669"/>
    <property type="project" value="InterPro"/>
</dbReference>
<dbReference type="CDD" id="cd04776">
    <property type="entry name" value="HTH_GnyR"/>
    <property type="match status" value="1"/>
</dbReference>
<evidence type="ECO:0000256" key="2">
    <source>
        <dbReference type="SAM" id="Coils"/>
    </source>
</evidence>
<keyword evidence="1 5" id="KW-0238">DNA-binding</keyword>
<dbReference type="InterPro" id="IPR000551">
    <property type="entry name" value="MerR-type_HTH_dom"/>
</dbReference>
<dbReference type="SUPFAM" id="SSF46955">
    <property type="entry name" value="Putative DNA-binding domain"/>
    <property type="match status" value="1"/>
</dbReference>
<dbReference type="AlphaFoldDB" id="A0A545TLD4"/>
<dbReference type="SMART" id="SM00422">
    <property type="entry name" value="HTH_MERR"/>
    <property type="match status" value="1"/>
</dbReference>
<sequence length="148" mass="17199">MSKTFSITELAQEFAVTNRAIRFYETEGMLTPLREGQRRIYRPRDRVRLKLILRGKRLGLSLQEIREIIDLYDAAKGEAGQLQLLLDKIESRREDLEHKRRDIDTTLADLDDVAAKCRERLRQLDLDQVSQETSDGSAKSLKRKRAAK</sequence>
<feature type="region of interest" description="Disordered" evidence="3">
    <location>
        <begin position="128"/>
        <end position="148"/>
    </location>
</feature>